<evidence type="ECO:0000256" key="2">
    <source>
        <dbReference type="SAM" id="SignalP"/>
    </source>
</evidence>
<dbReference type="PROSITE" id="PS51257">
    <property type="entry name" value="PROKAR_LIPOPROTEIN"/>
    <property type="match status" value="1"/>
</dbReference>
<reference evidence="3" key="1">
    <citation type="journal article" date="2021" name="PeerJ">
        <title>Extensive microbial diversity within the chicken gut microbiome revealed by metagenomics and culture.</title>
        <authorList>
            <person name="Gilroy R."/>
            <person name="Ravi A."/>
            <person name="Getino M."/>
            <person name="Pursley I."/>
            <person name="Horton D.L."/>
            <person name="Alikhan N.F."/>
            <person name="Baker D."/>
            <person name="Gharbi K."/>
            <person name="Hall N."/>
            <person name="Watson M."/>
            <person name="Adriaenssens E.M."/>
            <person name="Foster-Nyarko E."/>
            <person name="Jarju S."/>
            <person name="Secka A."/>
            <person name="Antonio M."/>
            <person name="Oren A."/>
            <person name="Chaudhuri R.R."/>
            <person name="La Ragione R."/>
            <person name="Hildebrand F."/>
            <person name="Pallen M.J."/>
        </authorList>
    </citation>
    <scope>NUCLEOTIDE SEQUENCE</scope>
    <source>
        <strain evidence="3">CHK188-4685</strain>
    </source>
</reference>
<evidence type="ECO:0008006" key="5">
    <source>
        <dbReference type="Google" id="ProtNLM"/>
    </source>
</evidence>
<reference evidence="3" key="2">
    <citation type="submission" date="2021-04" db="EMBL/GenBank/DDBJ databases">
        <authorList>
            <person name="Gilroy R."/>
        </authorList>
    </citation>
    <scope>NUCLEOTIDE SEQUENCE</scope>
    <source>
        <strain evidence="3">CHK188-4685</strain>
    </source>
</reference>
<name>A0A9D2RLG5_9FIRM</name>
<feature type="region of interest" description="Disordered" evidence="1">
    <location>
        <begin position="53"/>
        <end position="82"/>
    </location>
</feature>
<protein>
    <recommendedName>
        <fullName evidence="5">Lipoprotein</fullName>
    </recommendedName>
</protein>
<proteinExistence type="predicted"/>
<evidence type="ECO:0000313" key="4">
    <source>
        <dbReference type="Proteomes" id="UP000886804"/>
    </source>
</evidence>
<organism evidence="3 4">
    <name type="scientific">Candidatus Enterocloster faecavium</name>
    <dbReference type="NCBI Taxonomy" id="2838560"/>
    <lineage>
        <taxon>Bacteria</taxon>
        <taxon>Bacillati</taxon>
        <taxon>Bacillota</taxon>
        <taxon>Clostridia</taxon>
        <taxon>Lachnospirales</taxon>
        <taxon>Lachnospiraceae</taxon>
        <taxon>Enterocloster</taxon>
    </lineage>
</organism>
<accession>A0A9D2RLG5</accession>
<gene>
    <name evidence="3" type="ORF">H9716_03405</name>
</gene>
<comment type="caution">
    <text evidence="3">The sequence shown here is derived from an EMBL/GenBank/DDBJ whole genome shotgun (WGS) entry which is preliminary data.</text>
</comment>
<evidence type="ECO:0000256" key="1">
    <source>
        <dbReference type="SAM" id="MobiDB-lite"/>
    </source>
</evidence>
<keyword evidence="2" id="KW-0732">Signal</keyword>
<dbReference type="AlphaFoldDB" id="A0A9D2RLG5"/>
<dbReference type="Proteomes" id="UP000886804">
    <property type="component" value="Unassembled WGS sequence"/>
</dbReference>
<dbReference type="EMBL" id="DWYS01000043">
    <property type="protein sequence ID" value="HJB06892.1"/>
    <property type="molecule type" value="Genomic_DNA"/>
</dbReference>
<evidence type="ECO:0000313" key="3">
    <source>
        <dbReference type="EMBL" id="HJB06892.1"/>
    </source>
</evidence>
<sequence length="140" mass="15141">MKKAAFALIISLQIVSASGCIYSNNYDENGQEMNEEQVKEAIDDIRESVAGQIGSAVSEQNTGTDKNTTGNGGEADNTTNSDKEAIFRFCQDELGEMEEIHFETYDTGTMAADGWEKCSSIDVVHSLLLSSTPLCPSKDS</sequence>
<feature type="signal peptide" evidence="2">
    <location>
        <begin position="1"/>
        <end position="19"/>
    </location>
</feature>
<feature type="chain" id="PRO_5038426037" description="Lipoprotein" evidence="2">
    <location>
        <begin position="20"/>
        <end position="140"/>
    </location>
</feature>